<accession>A0ABU6RR49</accession>
<reference evidence="1 2" key="1">
    <citation type="journal article" date="2023" name="Plants (Basel)">
        <title>Bridging the Gap: Combining Genomics and Transcriptomics Approaches to Understand Stylosanthes scabra, an Orphan Legume from the Brazilian Caatinga.</title>
        <authorList>
            <person name="Ferreira-Neto J.R.C."/>
            <person name="da Silva M.D."/>
            <person name="Binneck E."/>
            <person name="de Melo N.F."/>
            <person name="da Silva R.H."/>
            <person name="de Melo A.L.T.M."/>
            <person name="Pandolfi V."/>
            <person name="Bustamante F.O."/>
            <person name="Brasileiro-Vidal A.C."/>
            <person name="Benko-Iseppon A.M."/>
        </authorList>
    </citation>
    <scope>NUCLEOTIDE SEQUENCE [LARGE SCALE GENOMIC DNA]</scope>
    <source>
        <tissue evidence="1">Leaves</tissue>
    </source>
</reference>
<protein>
    <submittedName>
        <fullName evidence="1">Uncharacterized protein</fullName>
    </submittedName>
</protein>
<name>A0ABU6RR49_9FABA</name>
<evidence type="ECO:0000313" key="2">
    <source>
        <dbReference type="Proteomes" id="UP001341840"/>
    </source>
</evidence>
<keyword evidence="2" id="KW-1185">Reference proteome</keyword>
<sequence>MGFGALSHLPNKNLNQQLLKQIYDRYDIHDNTIYSDAESVKLTTKKIGHALGLCFNGVGYLAPGRGLADELILGFDEGRGVSMLGVGTGRLGVDELLCLLS</sequence>
<gene>
    <name evidence="1" type="ORF">PIB30_075332</name>
</gene>
<proteinExistence type="predicted"/>
<evidence type="ECO:0000313" key="1">
    <source>
        <dbReference type="EMBL" id="MED6126128.1"/>
    </source>
</evidence>
<comment type="caution">
    <text evidence="1">The sequence shown here is derived from an EMBL/GenBank/DDBJ whole genome shotgun (WGS) entry which is preliminary data.</text>
</comment>
<dbReference type="Proteomes" id="UP001341840">
    <property type="component" value="Unassembled WGS sequence"/>
</dbReference>
<organism evidence="1 2">
    <name type="scientific">Stylosanthes scabra</name>
    <dbReference type="NCBI Taxonomy" id="79078"/>
    <lineage>
        <taxon>Eukaryota</taxon>
        <taxon>Viridiplantae</taxon>
        <taxon>Streptophyta</taxon>
        <taxon>Embryophyta</taxon>
        <taxon>Tracheophyta</taxon>
        <taxon>Spermatophyta</taxon>
        <taxon>Magnoliopsida</taxon>
        <taxon>eudicotyledons</taxon>
        <taxon>Gunneridae</taxon>
        <taxon>Pentapetalae</taxon>
        <taxon>rosids</taxon>
        <taxon>fabids</taxon>
        <taxon>Fabales</taxon>
        <taxon>Fabaceae</taxon>
        <taxon>Papilionoideae</taxon>
        <taxon>50 kb inversion clade</taxon>
        <taxon>dalbergioids sensu lato</taxon>
        <taxon>Dalbergieae</taxon>
        <taxon>Pterocarpus clade</taxon>
        <taxon>Stylosanthes</taxon>
    </lineage>
</organism>
<dbReference type="EMBL" id="JASCZI010031165">
    <property type="protein sequence ID" value="MED6126128.1"/>
    <property type="molecule type" value="Genomic_DNA"/>
</dbReference>